<dbReference type="Pfam" id="PF05922">
    <property type="entry name" value="Inhibitor_I9"/>
    <property type="match status" value="1"/>
</dbReference>
<evidence type="ECO:0000259" key="12">
    <source>
        <dbReference type="Pfam" id="PF00082"/>
    </source>
</evidence>
<dbReference type="SUPFAM" id="SSF52743">
    <property type="entry name" value="Subtilisin-like"/>
    <property type="match status" value="1"/>
</dbReference>
<dbReference type="InterPro" id="IPR037045">
    <property type="entry name" value="S8pro/Inhibitor_I9_sf"/>
</dbReference>
<dbReference type="Pfam" id="PF00082">
    <property type="entry name" value="Peptidase_S8"/>
    <property type="match status" value="1"/>
</dbReference>
<evidence type="ECO:0000256" key="8">
    <source>
        <dbReference type="ARBA" id="ARBA00023180"/>
    </source>
</evidence>
<dbReference type="InterPro" id="IPR036852">
    <property type="entry name" value="Peptidase_S8/S53_dom_sf"/>
</dbReference>
<dbReference type="Gene3D" id="3.50.30.30">
    <property type="match status" value="1"/>
</dbReference>
<dbReference type="InterPro" id="IPR041469">
    <property type="entry name" value="Subtilisin-like_FN3"/>
</dbReference>
<dbReference type="Pfam" id="PF17766">
    <property type="entry name" value="fn3_6"/>
    <property type="match status" value="1"/>
</dbReference>
<dbReference type="SUPFAM" id="SSF52025">
    <property type="entry name" value="PA domain"/>
    <property type="match status" value="1"/>
</dbReference>
<evidence type="ECO:0000313" key="16">
    <source>
        <dbReference type="EMBL" id="ANO49886.1"/>
    </source>
</evidence>
<feature type="domain" description="Subtilisin-like protease fibronectin type-III" evidence="15">
    <location>
        <begin position="736"/>
        <end position="830"/>
    </location>
</feature>
<keyword evidence="17" id="KW-1185">Reference proteome</keyword>
<evidence type="ECO:0008006" key="18">
    <source>
        <dbReference type="Google" id="ProtNLM"/>
    </source>
</evidence>
<keyword evidence="6 10" id="KW-0378">Hydrolase</keyword>
<feature type="domain" description="Inhibitor I9" evidence="14">
    <location>
        <begin position="44"/>
        <end position="145"/>
    </location>
</feature>
<dbReference type="Gene3D" id="3.40.50.200">
    <property type="entry name" value="Peptidase S8/S53 domain"/>
    <property type="match status" value="1"/>
</dbReference>
<gene>
    <name evidence="16" type="ORF">BA177_00445</name>
</gene>
<keyword evidence="4 10" id="KW-0645">Protease</keyword>
<evidence type="ECO:0000256" key="6">
    <source>
        <dbReference type="ARBA" id="ARBA00022801"/>
    </source>
</evidence>
<evidence type="ECO:0000259" key="13">
    <source>
        <dbReference type="Pfam" id="PF02225"/>
    </source>
</evidence>
<evidence type="ECO:0000256" key="9">
    <source>
        <dbReference type="PIRSR" id="PIRSR615500-1"/>
    </source>
</evidence>
<dbReference type="InterPro" id="IPR010259">
    <property type="entry name" value="S8pro/Inhibitor_I9"/>
</dbReference>
<keyword evidence="5" id="KW-0732">Signal</keyword>
<organism evidence="16 17">
    <name type="scientific">Woeseia oceani</name>
    <dbReference type="NCBI Taxonomy" id="1548547"/>
    <lineage>
        <taxon>Bacteria</taxon>
        <taxon>Pseudomonadati</taxon>
        <taxon>Pseudomonadota</taxon>
        <taxon>Gammaproteobacteria</taxon>
        <taxon>Woeseiales</taxon>
        <taxon>Woeseiaceae</taxon>
        <taxon>Woeseia</taxon>
    </lineage>
</organism>
<dbReference type="STRING" id="1548547.BA177_00445"/>
<feature type="active site" description="Charge relay system" evidence="9 10">
    <location>
        <position position="180"/>
    </location>
</feature>
<evidence type="ECO:0000256" key="2">
    <source>
        <dbReference type="ARBA" id="ARBA00011073"/>
    </source>
</evidence>
<dbReference type="AlphaFoldDB" id="A0A193LBS0"/>
<dbReference type="PROSITE" id="PS51892">
    <property type="entry name" value="SUBTILASE"/>
    <property type="match status" value="1"/>
</dbReference>
<protein>
    <recommendedName>
        <fullName evidence="18">Serine protease</fullName>
    </recommendedName>
</protein>
<dbReference type="InterPro" id="IPR023828">
    <property type="entry name" value="Peptidase_S8_Ser-AS"/>
</dbReference>
<dbReference type="Gene3D" id="3.30.70.80">
    <property type="entry name" value="Peptidase S8 propeptide/proteinase inhibitor I9"/>
    <property type="match status" value="1"/>
</dbReference>
<evidence type="ECO:0000259" key="15">
    <source>
        <dbReference type="Pfam" id="PF17766"/>
    </source>
</evidence>
<dbReference type="KEGG" id="woc:BA177_00445"/>
<dbReference type="Proteomes" id="UP000092695">
    <property type="component" value="Chromosome"/>
</dbReference>
<comment type="similarity">
    <text evidence="2 10 11">Belongs to the peptidase S8 family.</text>
</comment>
<dbReference type="CDD" id="cd04818">
    <property type="entry name" value="PA_subtilisin_1"/>
    <property type="match status" value="1"/>
</dbReference>
<dbReference type="PRINTS" id="PR00723">
    <property type="entry name" value="SUBTILISIN"/>
</dbReference>
<evidence type="ECO:0000256" key="1">
    <source>
        <dbReference type="ARBA" id="ARBA00004613"/>
    </source>
</evidence>
<dbReference type="InterPro" id="IPR015500">
    <property type="entry name" value="Peptidase_S8_subtilisin-rel"/>
</dbReference>
<dbReference type="InterPro" id="IPR000209">
    <property type="entry name" value="Peptidase_S8/S53_dom"/>
</dbReference>
<evidence type="ECO:0000256" key="3">
    <source>
        <dbReference type="ARBA" id="ARBA00022525"/>
    </source>
</evidence>
<evidence type="ECO:0000256" key="11">
    <source>
        <dbReference type="RuleBase" id="RU003355"/>
    </source>
</evidence>
<proteinExistence type="inferred from homology"/>
<evidence type="ECO:0000256" key="4">
    <source>
        <dbReference type="ARBA" id="ARBA00022670"/>
    </source>
</evidence>
<feature type="active site" description="Charge relay system" evidence="9 10">
    <location>
        <position position="284"/>
    </location>
</feature>
<feature type="domain" description="Peptidase S8/S53" evidence="12">
    <location>
        <begin position="171"/>
        <end position="684"/>
    </location>
</feature>
<dbReference type="GO" id="GO:0006508">
    <property type="term" value="P:proteolysis"/>
    <property type="evidence" value="ECO:0007669"/>
    <property type="project" value="UniProtKB-KW"/>
</dbReference>
<evidence type="ECO:0000259" key="14">
    <source>
        <dbReference type="Pfam" id="PF05922"/>
    </source>
</evidence>
<evidence type="ECO:0000256" key="7">
    <source>
        <dbReference type="ARBA" id="ARBA00022825"/>
    </source>
</evidence>
<evidence type="ECO:0000256" key="5">
    <source>
        <dbReference type="ARBA" id="ARBA00022729"/>
    </source>
</evidence>
<dbReference type="GO" id="GO:0004252">
    <property type="term" value="F:serine-type endopeptidase activity"/>
    <property type="evidence" value="ECO:0007669"/>
    <property type="project" value="UniProtKB-UniRule"/>
</dbReference>
<dbReference type="InterPro" id="IPR046450">
    <property type="entry name" value="PA_dom_sf"/>
</dbReference>
<dbReference type="InterPro" id="IPR045051">
    <property type="entry name" value="SBT"/>
</dbReference>
<dbReference type="InterPro" id="IPR003137">
    <property type="entry name" value="PA_domain"/>
</dbReference>
<evidence type="ECO:0000313" key="17">
    <source>
        <dbReference type="Proteomes" id="UP000092695"/>
    </source>
</evidence>
<feature type="active site" description="Charge relay system" evidence="9 10">
    <location>
        <position position="630"/>
    </location>
</feature>
<keyword evidence="8" id="KW-0325">Glycoprotein</keyword>
<dbReference type="Pfam" id="PF02225">
    <property type="entry name" value="PA"/>
    <property type="match status" value="1"/>
</dbReference>
<keyword evidence="7 10" id="KW-0720">Serine protease</keyword>
<comment type="subcellular location">
    <subcellularLocation>
        <location evidence="1">Secreted</location>
    </subcellularLocation>
</comment>
<evidence type="ECO:0000256" key="10">
    <source>
        <dbReference type="PROSITE-ProRule" id="PRU01240"/>
    </source>
</evidence>
<dbReference type="Gene3D" id="2.60.120.380">
    <property type="match status" value="1"/>
</dbReference>
<sequence length="1050" mass="109972">MAAALCGVLLTAAFTTGGASELREGGPVAAFRFADEDTQSTKMYIVQLREPAAAVYHAKQRIAGSGKLSAPSRFDKNSAAVQSYAQRLGNEQQSVLAKAGPGAVQVYSYRYSLNGFAALMTPAQANKLGNLPEVQQVWEDEIRPLSTNYSAEFLGLFDSDGGLRGDLGLTGEGVVIGVIDSGIAPEHPMLADTREAPRPRLCESTWAKNSLLGRWLCRRFSRLPDVVVYDPPEDWNGSCEAGPEFDASLCNNKLIGARYFFAGAQNAGPIDEGEIYSARDVDGHGTHTATTAAGKRVEAGIFGTVLGRVEGMAPRARVAAYKACWLRPGATRSSCNTSDLALAIDTAVADGVDIINYSVGNSLQETTAPDDLALMAATKAGVLAVVAAGNEGPNFATVGSPAGAPWVMTVAASSREGEHSLEALQIDAPASLAGKYAVKEGNFGAPLSDNDPIEEDLVLVDDDDNTLEGGVSGTTFDACEPLVNGSEVSGKVALVQRGGCDFTVKATHVEDAGAIAMLVANIAGDPTVMTGAANSVDIPVLMIGQADGNRILDEINAGETVEVVLDKGLFLAVSDDGNVMGSFSSRGPGPSQDILKPDVTAPGINILAGFTPDAINSVHGENFAFLTGTSMSAPHVTGIAALLREAHPEWSPTAIKSALMTSAYQEVNQATGTTQAIPFDFGAGHIDPNKALNPGLVYDADDDDYDAFGCAIRSPVIPAARCDELVTAGVSLDPSDMNQPSITVGRLANSQTVIRRVTNVSDVAGNYTASVVAPSGIETVVSPQALSLAPGESAEFEVTYTYSSGPLNSWRFGSLTWNSEDIAVRSALAVRPVSLTAPTEFGSFGGTGSLSFPVEFGYDGAYEARVHGLNLPLVLRSSVQADPDKTFQFSDEGAGATAHTYIVPPNQAYLRFALFDELTDGNDDLDMYVYYCPDNINCNKIGESGNDTSNEQFNLMLPGAGTYVVFVHGFETDEVTGGPGTEYDIVAWQFGLNDNAGNMSVTAPATVSSGTTETVQVDWSNLLSGTIYLGGISHNTPEGLVGITVISVRN</sequence>
<dbReference type="PROSITE" id="PS00136">
    <property type="entry name" value="SUBTILASE_ASP"/>
    <property type="match status" value="1"/>
</dbReference>
<dbReference type="Gene3D" id="2.60.40.2310">
    <property type="match status" value="1"/>
</dbReference>
<keyword evidence="3" id="KW-0964">Secreted</keyword>
<name>A0A193LBS0_9GAMM</name>
<dbReference type="InterPro" id="IPR034197">
    <property type="entry name" value="Peptidases_S8_3"/>
</dbReference>
<dbReference type="GO" id="GO:0005576">
    <property type="term" value="C:extracellular region"/>
    <property type="evidence" value="ECO:0007669"/>
    <property type="project" value="UniProtKB-SubCell"/>
</dbReference>
<dbReference type="PROSITE" id="PS00138">
    <property type="entry name" value="SUBTILASE_SER"/>
    <property type="match status" value="1"/>
</dbReference>
<reference evidence="16 17" key="1">
    <citation type="submission" date="2016-06" db="EMBL/GenBank/DDBJ databases">
        <title>Complete genome sequence of a deep-branching marine Gamma Proteobacterium Woeseia oceani type strain XK5.</title>
        <authorList>
            <person name="Mu D."/>
            <person name="Du Z."/>
        </authorList>
    </citation>
    <scope>NUCLEOTIDE SEQUENCE [LARGE SCALE GENOMIC DNA]</scope>
    <source>
        <strain evidence="16 17">XK5</strain>
    </source>
</reference>
<dbReference type="EMBL" id="CP016268">
    <property type="protein sequence ID" value="ANO49886.1"/>
    <property type="molecule type" value="Genomic_DNA"/>
</dbReference>
<dbReference type="InterPro" id="IPR023827">
    <property type="entry name" value="Peptidase_S8_Asp-AS"/>
</dbReference>
<dbReference type="PANTHER" id="PTHR10795">
    <property type="entry name" value="PROPROTEIN CONVERTASE SUBTILISIN/KEXIN"/>
    <property type="match status" value="1"/>
</dbReference>
<accession>A0A193LBS0</accession>
<dbReference type="CDD" id="cd04852">
    <property type="entry name" value="Peptidases_S8_3"/>
    <property type="match status" value="1"/>
</dbReference>
<feature type="domain" description="PA" evidence="13">
    <location>
        <begin position="477"/>
        <end position="551"/>
    </location>
</feature>